<evidence type="ECO:0000313" key="2">
    <source>
        <dbReference type="Proteomes" id="UP000326331"/>
    </source>
</evidence>
<keyword evidence="2" id="KW-1185">Reference proteome</keyword>
<dbReference type="RefSeq" id="WP_158065738.1">
    <property type="nucleotide sequence ID" value="NZ_CP042829.1"/>
</dbReference>
<dbReference type="Proteomes" id="UP000326331">
    <property type="component" value="Chromosome"/>
</dbReference>
<dbReference type="SUPFAM" id="SSF50475">
    <property type="entry name" value="FMN-binding split barrel"/>
    <property type="match status" value="1"/>
</dbReference>
<dbReference type="Pfam" id="PF12900">
    <property type="entry name" value="Pyridox_ox_2"/>
    <property type="match status" value="1"/>
</dbReference>
<evidence type="ECO:0000313" key="1">
    <source>
        <dbReference type="EMBL" id="QFG01791.1"/>
    </source>
</evidence>
<dbReference type="PANTHER" id="PTHR34071:SF2">
    <property type="entry name" value="FLAVIN-NUCLEOTIDE-BINDING PROTEIN"/>
    <property type="match status" value="1"/>
</dbReference>
<reference evidence="1 2" key="1">
    <citation type="submission" date="2019-08" db="EMBL/GenBank/DDBJ databases">
        <authorList>
            <person name="Toschakov S.V."/>
        </authorList>
    </citation>
    <scope>NUCLEOTIDE SEQUENCE [LARGE SCALE GENOMIC DNA]</scope>
    <source>
        <strain evidence="1 2">3753O</strain>
    </source>
</reference>
<accession>A0ABX6C065</accession>
<dbReference type="Gene3D" id="2.30.110.10">
    <property type="entry name" value="Electron Transport, Fmn-binding Protein, Chain A"/>
    <property type="match status" value="1"/>
</dbReference>
<gene>
    <name evidence="1" type="ORF">Tbon_00165</name>
</gene>
<protein>
    <submittedName>
        <fullName evidence="1">Pyridoxamine 5'-phosphate oxidase family protein</fullName>
    </submittedName>
</protein>
<dbReference type="InterPro" id="IPR024747">
    <property type="entry name" value="Pyridox_Oxase-rel"/>
</dbReference>
<organism evidence="1 2">
    <name type="scientific">Tepidiforma bonchosmolovskayae</name>
    <dbReference type="NCBI Taxonomy" id="2601677"/>
    <lineage>
        <taxon>Bacteria</taxon>
        <taxon>Bacillati</taxon>
        <taxon>Chloroflexota</taxon>
        <taxon>Tepidiformia</taxon>
        <taxon>Tepidiformales</taxon>
        <taxon>Tepidiformaceae</taxon>
        <taxon>Tepidiforma</taxon>
    </lineage>
</organism>
<reference evidence="1 2" key="2">
    <citation type="submission" date="2019-10" db="EMBL/GenBank/DDBJ databases">
        <title>Thermopilla bonchosmolovskayae gen. nov., sp. nov., a moderately thermophilic Chloroflexi bacterium from a Chukotka hot spring (Arctic, Russia), representing a novel classis Thermopillaia, which include previously uncultivated lineage OLB14.</title>
        <authorList>
            <person name="Kochetkova T.V."/>
            <person name="Zayulina K.S."/>
            <person name="Zhigarkov V.S."/>
            <person name="Minaev N.V."/>
            <person name="Novikov A."/>
            <person name="Toshchakov S.V."/>
            <person name="Elcheninov A.G."/>
            <person name="Kublanov I.V."/>
        </authorList>
    </citation>
    <scope>NUCLEOTIDE SEQUENCE [LARGE SCALE GENOMIC DNA]</scope>
    <source>
        <strain evidence="1 2">3753O</strain>
    </source>
</reference>
<sequence length="206" mass="22640">MSELRRSEFAVTDATTIRELLDSVRFGSLAYLRVDGTPGVSVLNFVRIEDLIYFHGSPHGERAASLRVNPSVAFLAADPLALIPSHFLHPELACPATQFFRSVVIRGEVRIVRDRAEKAIALAAFMQKLQPEGGYAPVRDDDLYRKSLEATEVFALPVGVATAKFKLGQNLPAHKRREVADRIAERGSSVDLATVKAMRELGLLGD</sequence>
<dbReference type="PANTHER" id="PTHR34071">
    <property type="entry name" value="5-NITROIMIDAZOLE ANTIBIOTICS RESISTANCE PROTEIN, NIMA-FAMILY-RELATED PROTEIN-RELATED"/>
    <property type="match status" value="1"/>
</dbReference>
<dbReference type="EMBL" id="CP042829">
    <property type="protein sequence ID" value="QFG01791.1"/>
    <property type="molecule type" value="Genomic_DNA"/>
</dbReference>
<dbReference type="InterPro" id="IPR012349">
    <property type="entry name" value="Split_barrel_FMN-bd"/>
</dbReference>
<name>A0ABX6C065_9CHLR</name>
<proteinExistence type="predicted"/>